<sequence>MLLFAACAQAADCRAPDTAGDETTLNLLVQRVPDCQRDAAFLAALGHFLNERGRYVEAADHLERALLLEPGFKGAQVDYAIALAGVGDLASALSLVENLLAESDLPPALRPVLERQRAGWTRGSGTQMRLVLNTRVGYDSNLLGTPNLTSLALTFPGQTVVLPLDESYKRKGGIYGRVDLQLEARRDSGQYGQWDAFVGLRSRRSGAVADVGSDQLDLALQYNNYQRAPGRRGFFAGASTSVLHARTGLNYRARSLVAGLGATRAASGCDGRLGLDLQERDYLNNPVLSGRYSGFSLNWTCDGSRRVQWLASVRAGVDRARDPQRPGGDQHQYSARGAAVWTGVGLGERPQGQVLVDAELSVSRDRTSYSPLLESGRLREVKRSTLRAEYQYPVSRSLQLLVGTEWAVQRSAIVLFSSRSWGPYVALRSTW</sequence>
<gene>
    <name evidence="2" type="ORF">H8R02_09795</name>
</gene>
<keyword evidence="1" id="KW-0802">TPR repeat</keyword>
<accession>A0A923M5S1</accession>
<dbReference type="EMBL" id="JACORU010000003">
    <property type="protein sequence ID" value="MBC5764742.1"/>
    <property type="molecule type" value="Genomic_DNA"/>
</dbReference>
<feature type="repeat" description="TPR" evidence="1">
    <location>
        <begin position="39"/>
        <end position="72"/>
    </location>
</feature>
<dbReference type="RefSeq" id="WP_187081217.1">
    <property type="nucleotide sequence ID" value="NZ_JACORU010000003.1"/>
</dbReference>
<evidence type="ECO:0000256" key="1">
    <source>
        <dbReference type="PROSITE-ProRule" id="PRU00339"/>
    </source>
</evidence>
<proteinExistence type="predicted"/>
<dbReference type="Gene3D" id="1.25.40.10">
    <property type="entry name" value="Tetratricopeptide repeat domain"/>
    <property type="match status" value="1"/>
</dbReference>
<organism evidence="2 3">
    <name type="scientific">Ramlibacter albus</name>
    <dbReference type="NCBI Taxonomy" id="2079448"/>
    <lineage>
        <taxon>Bacteria</taxon>
        <taxon>Pseudomonadati</taxon>
        <taxon>Pseudomonadota</taxon>
        <taxon>Betaproteobacteria</taxon>
        <taxon>Burkholderiales</taxon>
        <taxon>Comamonadaceae</taxon>
        <taxon>Ramlibacter</taxon>
    </lineage>
</organism>
<dbReference type="InterPro" id="IPR019734">
    <property type="entry name" value="TPR_rpt"/>
</dbReference>
<dbReference type="Proteomes" id="UP000596827">
    <property type="component" value="Unassembled WGS sequence"/>
</dbReference>
<dbReference type="Pfam" id="PF14559">
    <property type="entry name" value="TPR_19"/>
    <property type="match status" value="1"/>
</dbReference>
<comment type="caution">
    <text evidence="2">The sequence shown here is derived from an EMBL/GenBank/DDBJ whole genome shotgun (WGS) entry which is preliminary data.</text>
</comment>
<dbReference type="AlphaFoldDB" id="A0A923M5S1"/>
<protein>
    <submittedName>
        <fullName evidence="2">Tetratricopeptide repeat protein</fullName>
    </submittedName>
</protein>
<name>A0A923M5S1_9BURK</name>
<dbReference type="SUPFAM" id="SSF48452">
    <property type="entry name" value="TPR-like"/>
    <property type="match status" value="1"/>
</dbReference>
<reference evidence="2" key="1">
    <citation type="submission" date="2020-08" db="EMBL/GenBank/DDBJ databases">
        <title>Ramlibacter sp. GTP1 16S ribosomal RNA gene genome sequencing and assembly.</title>
        <authorList>
            <person name="Kang M."/>
        </authorList>
    </citation>
    <scope>NUCLEOTIDE SEQUENCE</scope>
    <source>
        <strain evidence="2">GTP1</strain>
    </source>
</reference>
<dbReference type="InterPro" id="IPR011990">
    <property type="entry name" value="TPR-like_helical_dom_sf"/>
</dbReference>
<dbReference type="PROSITE" id="PS50005">
    <property type="entry name" value="TPR"/>
    <property type="match status" value="1"/>
</dbReference>
<evidence type="ECO:0000313" key="3">
    <source>
        <dbReference type="Proteomes" id="UP000596827"/>
    </source>
</evidence>
<evidence type="ECO:0000313" key="2">
    <source>
        <dbReference type="EMBL" id="MBC5764742.1"/>
    </source>
</evidence>
<keyword evidence="3" id="KW-1185">Reference proteome</keyword>